<dbReference type="GO" id="GO:0003735">
    <property type="term" value="F:structural constituent of ribosome"/>
    <property type="evidence" value="ECO:0007669"/>
    <property type="project" value="InterPro"/>
</dbReference>
<dbReference type="EMBL" id="MK573205">
    <property type="protein sequence ID" value="QEM01740.1"/>
    <property type="molecule type" value="Genomic_DNA"/>
</dbReference>
<dbReference type="PANTHER" id="PTHR11761">
    <property type="entry name" value="50S/60S RIBOSOMAL PROTEIN L14/L23"/>
    <property type="match status" value="1"/>
</dbReference>
<evidence type="ECO:0000313" key="5">
    <source>
        <dbReference type="EMBL" id="QEM01740.1"/>
    </source>
</evidence>
<reference evidence="5" key="1">
    <citation type="journal article" date="2019" name="Genome Biol. Evol.">
        <title>Nephromyces represents a diverse and novel lineage of the Apicomplexa that has retained apicoplasts.</title>
        <authorList>
            <person name="Munoz-Gomez S.A."/>
            <person name="Durnin K."/>
            <person name="Eme L."/>
            <person name="Paight C."/>
            <person name="Lane C.E."/>
            <person name="Saffo M.B."/>
            <person name="Slamovits C.H."/>
        </authorList>
    </citation>
    <scope>NUCLEOTIDE SEQUENCE</scope>
    <source>
        <strain evidence="5">654</strain>
    </source>
</reference>
<sequence>MVKIGSTFNVVDNTGVKKLFWIGSLNSKSNLLKIGDTIIGVVQQVTTTSKFKKAQIVYAIIINLKTPLILKTGFSISFITNSVILIDKNSNPLGTRIFSLIPKLFKLKQFFKITSISCKFI</sequence>
<keyword evidence="2 4" id="KW-0689">Ribosomal protein</keyword>
<accession>A0A5C1H7X8</accession>
<name>A0A5C1H7X8_9APIC</name>
<dbReference type="Gene3D" id="2.40.150.20">
    <property type="entry name" value="Ribosomal protein L14"/>
    <property type="match status" value="1"/>
</dbReference>
<evidence type="ECO:0000256" key="1">
    <source>
        <dbReference type="ARBA" id="ARBA00010745"/>
    </source>
</evidence>
<dbReference type="CDD" id="cd00337">
    <property type="entry name" value="Ribosomal_uL14"/>
    <property type="match status" value="1"/>
</dbReference>
<evidence type="ECO:0000256" key="2">
    <source>
        <dbReference type="ARBA" id="ARBA00022980"/>
    </source>
</evidence>
<organism evidence="5">
    <name type="scientific">Nephromyces sp. ex Molgula occidentalis</name>
    <dbReference type="NCBI Taxonomy" id="2544991"/>
    <lineage>
        <taxon>Eukaryota</taxon>
        <taxon>Sar</taxon>
        <taxon>Alveolata</taxon>
        <taxon>Apicomplexa</taxon>
        <taxon>Aconoidasida</taxon>
        <taxon>Nephromycida</taxon>
        <taxon>Nephromyces</taxon>
    </lineage>
</organism>
<dbReference type="PANTHER" id="PTHR11761:SF3">
    <property type="entry name" value="LARGE RIBOSOMAL SUBUNIT PROTEIN UL14M"/>
    <property type="match status" value="1"/>
</dbReference>
<dbReference type="Pfam" id="PF00238">
    <property type="entry name" value="Ribosomal_L14"/>
    <property type="match status" value="1"/>
</dbReference>
<dbReference type="InterPro" id="IPR036853">
    <property type="entry name" value="Ribosomal_uL14_sf"/>
</dbReference>
<dbReference type="InterPro" id="IPR000218">
    <property type="entry name" value="Ribosomal_uL14"/>
</dbReference>
<protein>
    <submittedName>
        <fullName evidence="5">50S ribosomal protein L14</fullName>
    </submittedName>
</protein>
<dbReference type="HAMAP" id="MF_01367">
    <property type="entry name" value="Ribosomal_uL14"/>
    <property type="match status" value="1"/>
</dbReference>
<dbReference type="GO" id="GO:0005762">
    <property type="term" value="C:mitochondrial large ribosomal subunit"/>
    <property type="evidence" value="ECO:0007669"/>
    <property type="project" value="TreeGrafter"/>
</dbReference>
<keyword evidence="3 4" id="KW-0687">Ribonucleoprotein</keyword>
<dbReference type="GO" id="GO:0070180">
    <property type="term" value="F:large ribosomal subunit rRNA binding"/>
    <property type="evidence" value="ECO:0007669"/>
    <property type="project" value="TreeGrafter"/>
</dbReference>
<dbReference type="GO" id="GO:0006412">
    <property type="term" value="P:translation"/>
    <property type="evidence" value="ECO:0007669"/>
    <property type="project" value="InterPro"/>
</dbReference>
<dbReference type="AlphaFoldDB" id="A0A5C1H7X8"/>
<proteinExistence type="inferred from homology"/>
<dbReference type="SUPFAM" id="SSF50193">
    <property type="entry name" value="Ribosomal protein L14"/>
    <property type="match status" value="1"/>
</dbReference>
<gene>
    <name evidence="5" type="primary">rpl14</name>
</gene>
<dbReference type="SMART" id="SM01374">
    <property type="entry name" value="Ribosomal_L14"/>
    <property type="match status" value="1"/>
</dbReference>
<evidence type="ECO:0000256" key="3">
    <source>
        <dbReference type="ARBA" id="ARBA00023274"/>
    </source>
</evidence>
<comment type="similarity">
    <text evidence="1 4">Belongs to the universal ribosomal protein uL14 family.</text>
</comment>
<evidence type="ECO:0000256" key="4">
    <source>
        <dbReference type="RuleBase" id="RU003949"/>
    </source>
</evidence>